<organism evidence="2">
    <name type="scientific">Brachypodium distachyon</name>
    <name type="common">Purple false brome</name>
    <name type="synonym">Trachynia distachya</name>
    <dbReference type="NCBI Taxonomy" id="15368"/>
    <lineage>
        <taxon>Eukaryota</taxon>
        <taxon>Viridiplantae</taxon>
        <taxon>Streptophyta</taxon>
        <taxon>Embryophyta</taxon>
        <taxon>Tracheophyta</taxon>
        <taxon>Spermatophyta</taxon>
        <taxon>Magnoliopsida</taxon>
        <taxon>Liliopsida</taxon>
        <taxon>Poales</taxon>
        <taxon>Poaceae</taxon>
        <taxon>BOP clade</taxon>
        <taxon>Pooideae</taxon>
        <taxon>Stipodae</taxon>
        <taxon>Brachypodieae</taxon>
        <taxon>Brachypodium</taxon>
    </lineage>
</organism>
<protein>
    <submittedName>
        <fullName evidence="2 3">Uncharacterized protein</fullName>
    </submittedName>
</protein>
<evidence type="ECO:0000313" key="4">
    <source>
        <dbReference type="Proteomes" id="UP000008810"/>
    </source>
</evidence>
<dbReference type="EnsemblPlants" id="PNT72380">
    <property type="protein sequence ID" value="PNT72380"/>
    <property type="gene ID" value="BRADI_2g43359v3"/>
</dbReference>
<evidence type="ECO:0000256" key="1">
    <source>
        <dbReference type="SAM" id="MobiDB-lite"/>
    </source>
</evidence>
<dbReference type="Gramene" id="PNT72380">
    <property type="protein sequence ID" value="PNT72380"/>
    <property type="gene ID" value="BRADI_2g43359v3"/>
</dbReference>
<reference evidence="2" key="2">
    <citation type="submission" date="2017-06" db="EMBL/GenBank/DDBJ databases">
        <title>WGS assembly of Brachypodium distachyon.</title>
        <authorList>
            <consortium name="The International Brachypodium Initiative"/>
            <person name="Lucas S."/>
            <person name="Harmon-Smith M."/>
            <person name="Lail K."/>
            <person name="Tice H."/>
            <person name="Grimwood J."/>
            <person name="Bruce D."/>
            <person name="Barry K."/>
            <person name="Shu S."/>
            <person name="Lindquist E."/>
            <person name="Wang M."/>
            <person name="Pitluck S."/>
            <person name="Vogel J.P."/>
            <person name="Garvin D.F."/>
            <person name="Mockler T.C."/>
            <person name="Schmutz J."/>
            <person name="Rokhsar D."/>
            <person name="Bevan M.W."/>
        </authorList>
    </citation>
    <scope>NUCLEOTIDE SEQUENCE</scope>
    <source>
        <strain evidence="2">Bd21</strain>
    </source>
</reference>
<dbReference type="Proteomes" id="UP000008810">
    <property type="component" value="Chromosome 2"/>
</dbReference>
<feature type="compositionally biased region" description="Low complexity" evidence="1">
    <location>
        <begin position="17"/>
        <end position="33"/>
    </location>
</feature>
<dbReference type="InParanoid" id="A0A2K2DDM8"/>
<dbReference type="EMBL" id="CM000881">
    <property type="protein sequence ID" value="PNT72380.1"/>
    <property type="molecule type" value="Genomic_DNA"/>
</dbReference>
<gene>
    <name evidence="2" type="ORF">BRADI_2g43359v3</name>
</gene>
<reference evidence="2 3" key="1">
    <citation type="journal article" date="2010" name="Nature">
        <title>Genome sequencing and analysis of the model grass Brachypodium distachyon.</title>
        <authorList>
            <consortium name="International Brachypodium Initiative"/>
        </authorList>
    </citation>
    <scope>NUCLEOTIDE SEQUENCE [LARGE SCALE GENOMIC DNA]</scope>
    <source>
        <strain evidence="2 3">Bd21</strain>
    </source>
</reference>
<feature type="region of interest" description="Disordered" evidence="1">
    <location>
        <begin position="1"/>
        <end position="43"/>
    </location>
</feature>
<evidence type="ECO:0000313" key="2">
    <source>
        <dbReference type="EMBL" id="PNT72380.1"/>
    </source>
</evidence>
<reference evidence="3" key="3">
    <citation type="submission" date="2018-08" db="UniProtKB">
        <authorList>
            <consortium name="EnsemblPlants"/>
        </authorList>
    </citation>
    <scope>IDENTIFICATION</scope>
    <source>
        <strain evidence="3">cv. Bd21</strain>
    </source>
</reference>
<name>A0A2K2DDM8_BRADI</name>
<feature type="compositionally biased region" description="Pro residues" evidence="1">
    <location>
        <begin position="1"/>
        <end position="13"/>
    </location>
</feature>
<proteinExistence type="predicted"/>
<accession>A0A2K2DDM8</accession>
<dbReference type="AlphaFoldDB" id="A0A2K2DDM8"/>
<sequence length="129" mass="13494">MPLPAQRRPPSPPCAGARLASLPSRPAARRLPLAPRPLNAPPCRRAPCPLLPREPTRSVGHALPAACPVRCRVPQKEEDVEEVVAAEPAPARGLQATGGVGGVIEASLGSIRPAYGVGEARGRAAWSRR</sequence>
<evidence type="ECO:0000313" key="3">
    <source>
        <dbReference type="EnsemblPlants" id="PNT72380"/>
    </source>
</evidence>
<keyword evidence="4" id="KW-1185">Reference proteome</keyword>